<dbReference type="InterPro" id="IPR025736">
    <property type="entry name" value="PucR_C-HTH_dom"/>
</dbReference>
<keyword evidence="4" id="KW-1185">Reference proteome</keyword>
<protein>
    <submittedName>
        <fullName evidence="3">Purine catabolism regulatory protein</fullName>
    </submittedName>
</protein>
<evidence type="ECO:0000313" key="3">
    <source>
        <dbReference type="EMBL" id="KLU65957.1"/>
    </source>
</evidence>
<dbReference type="InterPro" id="IPR051448">
    <property type="entry name" value="CdaR-like_regulators"/>
</dbReference>
<evidence type="ECO:0000313" key="4">
    <source>
        <dbReference type="Proteomes" id="UP000036356"/>
    </source>
</evidence>
<proteinExistence type="predicted"/>
<dbReference type="AlphaFoldDB" id="A0A0J1FRM9"/>
<dbReference type="Gene3D" id="1.10.10.2840">
    <property type="entry name" value="PucR C-terminal helix-turn-helix domain"/>
    <property type="match status" value="1"/>
</dbReference>
<comment type="caution">
    <text evidence="3">The sequence shown here is derived from an EMBL/GenBank/DDBJ whole genome shotgun (WGS) entry which is preliminary data.</text>
</comment>
<evidence type="ECO:0000259" key="2">
    <source>
        <dbReference type="Pfam" id="PF13556"/>
    </source>
</evidence>
<feature type="domain" description="Purine catabolism PurC-like" evidence="1">
    <location>
        <begin position="18"/>
        <end position="127"/>
    </location>
</feature>
<dbReference type="EMBL" id="LDZY01000006">
    <property type="protein sequence ID" value="KLU65957.1"/>
    <property type="molecule type" value="Genomic_DNA"/>
</dbReference>
<dbReference type="InterPro" id="IPR012914">
    <property type="entry name" value="PucR_dom"/>
</dbReference>
<name>A0A0J1FRM9_9FIRM</name>
<dbReference type="PANTHER" id="PTHR33744:SF1">
    <property type="entry name" value="DNA-BINDING TRANSCRIPTIONAL ACTIVATOR ADER"/>
    <property type="match status" value="1"/>
</dbReference>
<feature type="domain" description="PucR C-terminal helix-turn-helix" evidence="2">
    <location>
        <begin position="309"/>
        <end position="361"/>
    </location>
</feature>
<accession>A0A0J1FRM9</accession>
<dbReference type="InterPro" id="IPR042070">
    <property type="entry name" value="PucR_C-HTH_sf"/>
</dbReference>
<dbReference type="Pfam" id="PF13556">
    <property type="entry name" value="HTH_30"/>
    <property type="match status" value="1"/>
</dbReference>
<dbReference type="RefSeq" id="WP_047809871.1">
    <property type="nucleotide sequence ID" value="NZ_LDZY01000006.1"/>
</dbReference>
<organism evidence="3 4">
    <name type="scientific">Desulfosporosinus acididurans</name>
    <dbReference type="NCBI Taxonomy" id="476652"/>
    <lineage>
        <taxon>Bacteria</taxon>
        <taxon>Bacillati</taxon>
        <taxon>Bacillota</taxon>
        <taxon>Clostridia</taxon>
        <taxon>Eubacteriales</taxon>
        <taxon>Desulfitobacteriaceae</taxon>
        <taxon>Desulfosporosinus</taxon>
    </lineage>
</organism>
<reference evidence="3 4" key="1">
    <citation type="submission" date="2015-06" db="EMBL/GenBank/DDBJ databases">
        <title>Draft genome of the moderately acidophilic sulfate reducer Candidatus Desulfosporosinus acididurans strain M1.</title>
        <authorList>
            <person name="Poehlein A."/>
            <person name="Petzsch P."/>
            <person name="Johnson B.D."/>
            <person name="Schloemann M."/>
            <person name="Daniel R."/>
            <person name="Muehling M."/>
        </authorList>
    </citation>
    <scope>NUCLEOTIDE SEQUENCE [LARGE SCALE GENOMIC DNA]</scope>
    <source>
        <strain evidence="3 4">M1</strain>
    </source>
</reference>
<gene>
    <name evidence="3" type="primary">pucR_1</name>
    <name evidence="3" type="ORF">DEAC_c19960</name>
</gene>
<dbReference type="Proteomes" id="UP000036356">
    <property type="component" value="Unassembled WGS sequence"/>
</dbReference>
<dbReference type="PANTHER" id="PTHR33744">
    <property type="entry name" value="CARBOHYDRATE DIACID REGULATOR"/>
    <property type="match status" value="1"/>
</dbReference>
<dbReference type="STRING" id="476652.DEAC_c19960"/>
<sequence length="373" mass="43284">MRTQVKTLYESARTKYMLTILGGQNGLNNATSWVYVTEDIQTVSFLKGGELVITTGLFTQNNINLYRFIRTIALHNCSGIVLNVGKYIHKEDITPEIIEFCNINGFPLFTMPWEIHLVDILQDFCKLLLYDNNWENQLSATFQNAINQMPVQDNTLRALNQFGFETTGDYRVLVIRNLADTTIITSPLNSYSLKYHLFQYDNMHILVYNTTQKQLSLERVITLICYCDSIILGISDTTHSLAQISLSYKRARFSLSAAEFYKRQCVRFDELGLLQIFFGLSDPSLLETLFLQHLGKLEEYDRDHDSDYMHTLHIYLLSDCSLLDTASRLHTHRNTIVYRLRKIKEILNIELDNSSIKFNLMTSFCIKEYFSML</sequence>
<dbReference type="PATRIC" id="fig|476652.3.peg.2064"/>
<dbReference type="Pfam" id="PF07905">
    <property type="entry name" value="PucR"/>
    <property type="match status" value="1"/>
</dbReference>
<evidence type="ECO:0000259" key="1">
    <source>
        <dbReference type="Pfam" id="PF07905"/>
    </source>
</evidence>